<protein>
    <recommendedName>
        <fullName evidence="6">TVP38/TMEM64 family membrane protein</fullName>
    </recommendedName>
</protein>
<keyword evidence="2 6" id="KW-1003">Cell membrane</keyword>
<evidence type="ECO:0000256" key="2">
    <source>
        <dbReference type="ARBA" id="ARBA00022475"/>
    </source>
</evidence>
<reference evidence="8 9" key="1">
    <citation type="submission" date="2020-01" db="EMBL/GenBank/DDBJ databases">
        <title>Whole genome sequence of Heliobacterium gestii DSM 11169.</title>
        <authorList>
            <person name="Kyndt J.A."/>
            <person name="Meyer T.E."/>
        </authorList>
    </citation>
    <scope>NUCLEOTIDE SEQUENCE [LARGE SCALE GENOMIC DNA]</scope>
    <source>
        <strain evidence="8 9">DSM 11169</strain>
    </source>
</reference>
<keyword evidence="3 6" id="KW-0812">Transmembrane</keyword>
<dbReference type="AlphaFoldDB" id="A0A845LC27"/>
<name>A0A845LC27_HELGE</name>
<sequence length="180" mass="19398">MRYRALVLFVVLMALPLAATALGFDLGAAVDWMRAQGLWAFCFTVPAHILLSISPLSSDPVALVNGFIYGTALGAVANGLGSMGGAVAGYWLIRRSAEEISLPEQFAKLPRWLREFPVASPVFLIGVRLIPLIGGDIVKYAAALYRVPFRRFLWTQAVGITPWAIFLAAVGAGFSFLIGQ</sequence>
<keyword evidence="4 6" id="KW-1133">Transmembrane helix</keyword>
<proteinExistence type="inferred from homology"/>
<dbReference type="EMBL" id="WXEX01000003">
    <property type="protein sequence ID" value="MZP42199.1"/>
    <property type="molecule type" value="Genomic_DNA"/>
</dbReference>
<comment type="caution">
    <text evidence="6">Lacks conserved residue(s) required for the propagation of feature annotation.</text>
</comment>
<dbReference type="PANTHER" id="PTHR12677">
    <property type="entry name" value="GOLGI APPARATUS MEMBRANE PROTEIN TVP38-RELATED"/>
    <property type="match status" value="1"/>
</dbReference>
<evidence type="ECO:0000256" key="3">
    <source>
        <dbReference type="ARBA" id="ARBA00022692"/>
    </source>
</evidence>
<feature type="transmembrane region" description="Helical" evidence="6">
    <location>
        <begin position="153"/>
        <end position="178"/>
    </location>
</feature>
<dbReference type="InterPro" id="IPR015414">
    <property type="entry name" value="TMEM64"/>
</dbReference>
<dbReference type="GO" id="GO:0005886">
    <property type="term" value="C:plasma membrane"/>
    <property type="evidence" value="ECO:0007669"/>
    <property type="project" value="UniProtKB-SubCell"/>
</dbReference>
<evidence type="ECO:0000256" key="4">
    <source>
        <dbReference type="ARBA" id="ARBA00022989"/>
    </source>
</evidence>
<evidence type="ECO:0000256" key="5">
    <source>
        <dbReference type="ARBA" id="ARBA00023136"/>
    </source>
</evidence>
<evidence type="ECO:0000256" key="1">
    <source>
        <dbReference type="ARBA" id="ARBA00004651"/>
    </source>
</evidence>
<evidence type="ECO:0000313" key="8">
    <source>
        <dbReference type="EMBL" id="MZP42199.1"/>
    </source>
</evidence>
<dbReference type="RefSeq" id="WP_161260784.1">
    <property type="nucleotide sequence ID" value="NZ_JAFBDC010000006.1"/>
</dbReference>
<evidence type="ECO:0000313" key="9">
    <source>
        <dbReference type="Proteomes" id="UP000471031"/>
    </source>
</evidence>
<dbReference type="Pfam" id="PF09335">
    <property type="entry name" value="VTT_dom"/>
    <property type="match status" value="1"/>
</dbReference>
<evidence type="ECO:0000259" key="7">
    <source>
        <dbReference type="Pfam" id="PF09335"/>
    </source>
</evidence>
<feature type="transmembrane region" description="Helical" evidence="6">
    <location>
        <begin position="33"/>
        <end position="54"/>
    </location>
</feature>
<dbReference type="Proteomes" id="UP000471031">
    <property type="component" value="Unassembled WGS sequence"/>
</dbReference>
<dbReference type="PANTHER" id="PTHR12677:SF59">
    <property type="entry name" value="GOLGI APPARATUS MEMBRANE PROTEIN TVP38-RELATED"/>
    <property type="match status" value="1"/>
</dbReference>
<feature type="domain" description="VTT" evidence="7">
    <location>
        <begin position="58"/>
        <end position="172"/>
    </location>
</feature>
<feature type="transmembrane region" description="Helical" evidence="6">
    <location>
        <begin position="66"/>
        <end position="93"/>
    </location>
</feature>
<dbReference type="OrthoDB" id="9812980at2"/>
<comment type="caution">
    <text evidence="8">The sequence shown here is derived from an EMBL/GenBank/DDBJ whole genome shotgun (WGS) entry which is preliminary data.</text>
</comment>
<organism evidence="8 9">
    <name type="scientific">Heliomicrobium gestii</name>
    <name type="common">Heliobacterium gestii</name>
    <dbReference type="NCBI Taxonomy" id="2699"/>
    <lineage>
        <taxon>Bacteria</taxon>
        <taxon>Bacillati</taxon>
        <taxon>Bacillota</taxon>
        <taxon>Clostridia</taxon>
        <taxon>Eubacteriales</taxon>
        <taxon>Heliobacteriaceae</taxon>
        <taxon>Heliomicrobium</taxon>
    </lineage>
</organism>
<comment type="subcellular location">
    <subcellularLocation>
        <location evidence="1 6">Cell membrane</location>
        <topology evidence="1 6">Multi-pass membrane protein</topology>
    </subcellularLocation>
</comment>
<gene>
    <name evidence="8" type="ORF">GTO89_03990</name>
</gene>
<comment type="similarity">
    <text evidence="6">Belongs to the TVP38/TMEM64 family.</text>
</comment>
<feature type="transmembrane region" description="Helical" evidence="6">
    <location>
        <begin position="118"/>
        <end position="141"/>
    </location>
</feature>
<evidence type="ECO:0000256" key="6">
    <source>
        <dbReference type="RuleBase" id="RU366058"/>
    </source>
</evidence>
<keyword evidence="5 6" id="KW-0472">Membrane</keyword>
<dbReference type="InterPro" id="IPR032816">
    <property type="entry name" value="VTT_dom"/>
</dbReference>
<accession>A0A845LC27</accession>
<keyword evidence="9" id="KW-1185">Reference proteome</keyword>